<feature type="transmembrane region" description="Helical" evidence="1">
    <location>
        <begin position="19"/>
        <end position="40"/>
    </location>
</feature>
<keyword evidence="1" id="KW-1133">Transmembrane helix</keyword>
<feature type="transmembrane region" description="Helical" evidence="1">
    <location>
        <begin position="97"/>
        <end position="124"/>
    </location>
</feature>
<feature type="transmembrane region" description="Helical" evidence="1">
    <location>
        <begin position="52"/>
        <end position="77"/>
    </location>
</feature>
<gene>
    <name evidence="2" type="ORF">XsacCFBP4641_01050</name>
</gene>
<evidence type="ECO:0000313" key="2">
    <source>
        <dbReference type="EMBL" id="PPU85212.1"/>
    </source>
</evidence>
<name>A0A2P5Z989_9XANT</name>
<sequence length="151" mass="16431">MGIIAIVSQFPNLRQPADWIIGAAFVALYAWGIHCGTQLLEGRRNAVRANLAFWLAQVPTFSTPLVSYVFNCGFHFTAGVQFAPFKFGANFLFGSRFAFTLFPSETATFFGLNLFALAVVFVLAQHLRRGADATTKAGAAPPHDNAHHGEP</sequence>
<reference evidence="2 3" key="1">
    <citation type="submission" date="2016-08" db="EMBL/GenBank/DDBJ databases">
        <authorList>
            <person name="Seilhamer J.J."/>
        </authorList>
    </citation>
    <scope>NUCLEOTIDE SEQUENCE [LARGE SCALE GENOMIC DNA]</scope>
    <source>
        <strain evidence="2 3">CFBP4641</strain>
    </source>
</reference>
<dbReference type="Proteomes" id="UP000247346">
    <property type="component" value="Unassembled WGS sequence"/>
</dbReference>
<dbReference type="EMBL" id="MDEK01000001">
    <property type="protein sequence ID" value="PPU85212.1"/>
    <property type="molecule type" value="Genomic_DNA"/>
</dbReference>
<proteinExistence type="predicted"/>
<protein>
    <submittedName>
        <fullName evidence="2">Uncharacterized protein</fullName>
    </submittedName>
</protein>
<organism evidence="2 3">
    <name type="scientific">Xanthomonas sacchari</name>
    <dbReference type="NCBI Taxonomy" id="56458"/>
    <lineage>
        <taxon>Bacteria</taxon>
        <taxon>Pseudomonadati</taxon>
        <taxon>Pseudomonadota</taxon>
        <taxon>Gammaproteobacteria</taxon>
        <taxon>Lysobacterales</taxon>
        <taxon>Lysobacteraceae</taxon>
        <taxon>Xanthomonas</taxon>
    </lineage>
</organism>
<accession>A0A2P5Z989</accession>
<dbReference type="AlphaFoldDB" id="A0A2P5Z989"/>
<evidence type="ECO:0000256" key="1">
    <source>
        <dbReference type="SAM" id="Phobius"/>
    </source>
</evidence>
<keyword evidence="1" id="KW-0472">Membrane</keyword>
<evidence type="ECO:0000313" key="3">
    <source>
        <dbReference type="Proteomes" id="UP000247346"/>
    </source>
</evidence>
<comment type="caution">
    <text evidence="2">The sequence shown here is derived from an EMBL/GenBank/DDBJ whole genome shotgun (WGS) entry which is preliminary data.</text>
</comment>
<keyword evidence="1" id="KW-0812">Transmembrane</keyword>